<organism evidence="7 8">
    <name type="scientific">Actinomadura macrotermitis</name>
    <dbReference type="NCBI Taxonomy" id="2585200"/>
    <lineage>
        <taxon>Bacteria</taxon>
        <taxon>Bacillati</taxon>
        <taxon>Actinomycetota</taxon>
        <taxon>Actinomycetes</taxon>
        <taxon>Streptosporangiales</taxon>
        <taxon>Thermomonosporaceae</taxon>
        <taxon>Actinomadura</taxon>
    </lineage>
</organism>
<keyword evidence="2 7" id="KW-0489">Methyltransferase</keyword>
<dbReference type="GO" id="GO:0032259">
    <property type="term" value="P:methylation"/>
    <property type="evidence" value="ECO:0007669"/>
    <property type="project" value="UniProtKB-KW"/>
</dbReference>
<keyword evidence="3 7" id="KW-0808">Transferase</keyword>
<dbReference type="PANTHER" id="PTHR43667">
    <property type="entry name" value="CYCLOPROPANE-FATTY-ACYL-PHOSPHOLIPID SYNTHASE"/>
    <property type="match status" value="1"/>
</dbReference>
<protein>
    <submittedName>
        <fullName evidence="7">Glycine/sarcosine N-methyltransferase</fullName>
        <ecNumber evidence="7">2.1.1.156</ecNumber>
    </submittedName>
</protein>
<feature type="domain" description="Methyltransferase" evidence="6">
    <location>
        <begin position="45"/>
        <end position="139"/>
    </location>
</feature>
<dbReference type="InterPro" id="IPR029063">
    <property type="entry name" value="SAM-dependent_MTases_sf"/>
</dbReference>
<evidence type="ECO:0000313" key="7">
    <source>
        <dbReference type="EMBL" id="MQY06704.1"/>
    </source>
</evidence>
<evidence type="ECO:0000256" key="2">
    <source>
        <dbReference type="ARBA" id="ARBA00022603"/>
    </source>
</evidence>
<keyword evidence="4" id="KW-0949">S-adenosyl-L-methionine</keyword>
<evidence type="ECO:0000313" key="8">
    <source>
        <dbReference type="Proteomes" id="UP000487268"/>
    </source>
</evidence>
<gene>
    <name evidence="7" type="primary">bsmA</name>
    <name evidence="7" type="ORF">ACRB68_47990</name>
</gene>
<accession>A0A7K0C1P2</accession>
<evidence type="ECO:0000256" key="3">
    <source>
        <dbReference type="ARBA" id="ARBA00022679"/>
    </source>
</evidence>
<dbReference type="InterPro" id="IPR041698">
    <property type="entry name" value="Methyltransf_25"/>
</dbReference>
<dbReference type="AlphaFoldDB" id="A0A7K0C1P2"/>
<comment type="similarity">
    <text evidence="1">Belongs to the CFA/CMAS family.</text>
</comment>
<dbReference type="GO" id="GO:0008168">
    <property type="term" value="F:methyltransferase activity"/>
    <property type="evidence" value="ECO:0007669"/>
    <property type="project" value="UniProtKB-KW"/>
</dbReference>
<sequence>MGTMDEAELFGADYLYFYADDVDGRAAAETDLIWRLLELGPGRDVLDLACGHGRIANRLAERGCQVVGLHSSPLFLDRARRDAAERGAAVDYRQGDMRDLPWLERFDAIVSWFTAFGYFDDEGNRCVLAQAAAALRPGGRFLLDLNNLAWTLRERSPVVPVAEKGDDLVVDRPVWDPLTGRVQVVRTTVRDGRARHTRFFVRLYTFTELRALLLAAGFRRAEGYGDGGGPLTAASRRMIVVAHR</sequence>
<comment type="caution">
    <text evidence="7">The sequence shown here is derived from an EMBL/GenBank/DDBJ whole genome shotgun (WGS) entry which is preliminary data.</text>
</comment>
<evidence type="ECO:0000259" key="6">
    <source>
        <dbReference type="Pfam" id="PF13649"/>
    </source>
</evidence>
<evidence type="ECO:0000256" key="5">
    <source>
        <dbReference type="ARBA" id="ARBA00023098"/>
    </source>
</evidence>
<keyword evidence="8" id="KW-1185">Reference proteome</keyword>
<proteinExistence type="inferred from homology"/>
<evidence type="ECO:0000256" key="1">
    <source>
        <dbReference type="ARBA" id="ARBA00010815"/>
    </source>
</evidence>
<dbReference type="Gene3D" id="2.20.25.110">
    <property type="entry name" value="S-adenosyl-L-methionine-dependent methyltransferases"/>
    <property type="match status" value="1"/>
</dbReference>
<dbReference type="EMBL" id="WEGH01000003">
    <property type="protein sequence ID" value="MQY06704.1"/>
    <property type="molecule type" value="Genomic_DNA"/>
</dbReference>
<dbReference type="Proteomes" id="UP000487268">
    <property type="component" value="Unassembled WGS sequence"/>
</dbReference>
<dbReference type="Pfam" id="PF13649">
    <property type="entry name" value="Methyltransf_25"/>
    <property type="match status" value="1"/>
</dbReference>
<evidence type="ECO:0000256" key="4">
    <source>
        <dbReference type="ARBA" id="ARBA00022691"/>
    </source>
</evidence>
<name>A0A7K0C1P2_9ACTN</name>
<dbReference type="Gene3D" id="3.40.50.150">
    <property type="entry name" value="Vaccinia Virus protein VP39"/>
    <property type="match status" value="1"/>
</dbReference>
<dbReference type="InterPro" id="IPR050723">
    <property type="entry name" value="CFA/CMAS"/>
</dbReference>
<dbReference type="CDD" id="cd02440">
    <property type="entry name" value="AdoMet_MTases"/>
    <property type="match status" value="1"/>
</dbReference>
<dbReference type="EC" id="2.1.1.156" evidence="7"/>
<dbReference type="GO" id="GO:0006629">
    <property type="term" value="P:lipid metabolic process"/>
    <property type="evidence" value="ECO:0007669"/>
    <property type="project" value="UniProtKB-KW"/>
</dbReference>
<keyword evidence="5" id="KW-0443">Lipid metabolism</keyword>
<dbReference type="OrthoDB" id="3172472at2"/>
<dbReference type="SUPFAM" id="SSF53335">
    <property type="entry name" value="S-adenosyl-L-methionine-dependent methyltransferases"/>
    <property type="match status" value="1"/>
</dbReference>
<dbReference type="PANTHER" id="PTHR43667:SF1">
    <property type="entry name" value="CYCLOPROPANE-FATTY-ACYL-PHOSPHOLIPID SYNTHASE"/>
    <property type="match status" value="1"/>
</dbReference>
<reference evidence="7 8" key="1">
    <citation type="submission" date="2019-10" db="EMBL/GenBank/DDBJ databases">
        <title>Actinomadura rubteroloni sp. nov. and Actinomadura macrotermitis sp. nov., isolated from the gut of fungus growing-termite Macrotermes natalensis.</title>
        <authorList>
            <person name="Benndorf R."/>
            <person name="Martin K."/>
            <person name="Kuefner M."/>
            <person name="De Beer W."/>
            <person name="Kaster A.-K."/>
            <person name="Vollmers J."/>
            <person name="Poulsen M."/>
            <person name="Beemelmanns C."/>
        </authorList>
    </citation>
    <scope>NUCLEOTIDE SEQUENCE [LARGE SCALE GENOMIC DNA]</scope>
    <source>
        <strain evidence="7 8">RB68</strain>
    </source>
</reference>